<feature type="domain" description="Methyltransferase" evidence="4">
    <location>
        <begin position="53"/>
        <end position="146"/>
    </location>
</feature>
<evidence type="ECO:0000313" key="6">
    <source>
        <dbReference type="Proteomes" id="UP000183649"/>
    </source>
</evidence>
<dbReference type="RefSeq" id="WP_055449490.1">
    <property type="nucleotide sequence ID" value="NZ_CYHF01000001.1"/>
</dbReference>
<dbReference type="STRING" id="339866.GCA_001418255_00474"/>
<dbReference type="SUPFAM" id="SSF53335">
    <property type="entry name" value="S-adenosyl-L-methionine-dependent methyltransferases"/>
    <property type="match status" value="1"/>
</dbReference>
<dbReference type="Pfam" id="PF13649">
    <property type="entry name" value="Methyltransf_25"/>
    <property type="match status" value="1"/>
</dbReference>
<evidence type="ECO:0000259" key="4">
    <source>
        <dbReference type="Pfam" id="PF13649"/>
    </source>
</evidence>
<evidence type="ECO:0000256" key="1">
    <source>
        <dbReference type="ARBA" id="ARBA00022603"/>
    </source>
</evidence>
<dbReference type="OrthoDB" id="9786503at2"/>
<dbReference type="PANTHER" id="PTHR43464">
    <property type="entry name" value="METHYLTRANSFERASE"/>
    <property type="match status" value="1"/>
</dbReference>
<keyword evidence="3" id="KW-0949">S-adenosyl-L-methionine</keyword>
<dbReference type="CDD" id="cd02440">
    <property type="entry name" value="AdoMet_MTases"/>
    <property type="match status" value="1"/>
</dbReference>
<gene>
    <name evidence="5" type="ORF">Ga0061069_101477</name>
</gene>
<dbReference type="Proteomes" id="UP000183649">
    <property type="component" value="Unassembled WGS sequence"/>
</dbReference>
<dbReference type="PANTHER" id="PTHR43464:SF19">
    <property type="entry name" value="UBIQUINONE BIOSYNTHESIS O-METHYLTRANSFERASE, MITOCHONDRIAL"/>
    <property type="match status" value="1"/>
</dbReference>
<keyword evidence="2 5" id="KW-0808">Transferase</keyword>
<reference evidence="6" key="1">
    <citation type="submission" date="2015-08" db="EMBL/GenBank/DDBJ databases">
        <authorList>
            <person name="Varghese N."/>
        </authorList>
    </citation>
    <scope>NUCLEOTIDE SEQUENCE [LARGE SCALE GENOMIC DNA]</scope>
    <source>
        <strain evidence="6">DSM 18181</strain>
    </source>
</reference>
<evidence type="ECO:0000313" key="5">
    <source>
        <dbReference type="EMBL" id="CUA93997.1"/>
    </source>
</evidence>
<evidence type="ECO:0000256" key="3">
    <source>
        <dbReference type="ARBA" id="ARBA00022691"/>
    </source>
</evidence>
<name>A0A0K6HSH9_9BURK</name>
<organism evidence="5 6">
    <name type="scientific">Thiomonas bhubaneswarensis</name>
    <dbReference type="NCBI Taxonomy" id="339866"/>
    <lineage>
        <taxon>Bacteria</taxon>
        <taxon>Pseudomonadati</taxon>
        <taxon>Pseudomonadota</taxon>
        <taxon>Betaproteobacteria</taxon>
        <taxon>Burkholderiales</taxon>
        <taxon>Thiomonas</taxon>
    </lineage>
</organism>
<dbReference type="AlphaFoldDB" id="A0A0K6HSH9"/>
<dbReference type="GO" id="GO:0032259">
    <property type="term" value="P:methylation"/>
    <property type="evidence" value="ECO:0007669"/>
    <property type="project" value="UniProtKB-KW"/>
</dbReference>
<dbReference type="GO" id="GO:0008168">
    <property type="term" value="F:methyltransferase activity"/>
    <property type="evidence" value="ECO:0007669"/>
    <property type="project" value="UniProtKB-KW"/>
</dbReference>
<keyword evidence="1 5" id="KW-0489">Methyltransferase</keyword>
<evidence type="ECO:0000256" key="2">
    <source>
        <dbReference type="ARBA" id="ARBA00022679"/>
    </source>
</evidence>
<dbReference type="InterPro" id="IPR029063">
    <property type="entry name" value="SAM-dependent_MTases_sf"/>
</dbReference>
<keyword evidence="6" id="KW-1185">Reference proteome</keyword>
<dbReference type="InterPro" id="IPR041698">
    <property type="entry name" value="Methyltransf_25"/>
</dbReference>
<protein>
    <submittedName>
        <fullName evidence="5">Methyltransferase domain</fullName>
    </submittedName>
</protein>
<dbReference type="EMBL" id="CYHF01000001">
    <property type="protein sequence ID" value="CUA93997.1"/>
    <property type="molecule type" value="Genomic_DNA"/>
</dbReference>
<proteinExistence type="predicted"/>
<sequence>MTTHTPATQPASGFANPRDTWNARFAQPGLHYGAEPNAFLVRESVRLAPGSRVLSAADGEGRNSIWLAEQGHQVTAFDLSPVAVDKARVWAQERGVAVDFHVAAVDEWDWKPDQFDAVAAIFVQFADPDLRARLFSGLWRTLKPGGLLLVEGYALEQMAYGTGGPGRPDHLYTLQLLRDLLPQADWLLLEQREAELHEGRGHVGRSALIDGVARKPG</sequence>
<dbReference type="Gene3D" id="3.40.50.150">
    <property type="entry name" value="Vaccinia Virus protein VP39"/>
    <property type="match status" value="1"/>
</dbReference>
<accession>A0A0K6HSH9</accession>